<protein>
    <submittedName>
        <fullName evidence="3">Alpha/beta hydrolase</fullName>
    </submittedName>
</protein>
<evidence type="ECO:0000259" key="2">
    <source>
        <dbReference type="Pfam" id="PF00561"/>
    </source>
</evidence>
<dbReference type="InterPro" id="IPR000639">
    <property type="entry name" value="Epox_hydrolase-like"/>
</dbReference>
<sequence>MLSGMDQYRRDDLVFDVRDAGPPDGPVVVLLHGFPQRNTSWDAIIERLTAQGYRCLAPNQRGYSPGARPQRRRDYRLPELIADVGALIDASGAERVHLVGHDWGAAVAWGVAAEMPERLATVTPVSVPHPAAFLKAIPTSRQGLASWYMYFFQLPWLPERLLMSRGGGVAKASLTRMRQTPALAERDISAMQEPGALTAGLNWYRAMPLMDPRATGGKITVPTMFVWSDDDPALLAKGAYDTERYVSGEYRFEIMSGASHWIPEERPDELAGLLLDWFAAHPTA</sequence>
<gene>
    <name evidence="3" type="ORF">MLIT_36530</name>
</gene>
<dbReference type="GO" id="GO:0016787">
    <property type="term" value="F:hydrolase activity"/>
    <property type="evidence" value="ECO:0007669"/>
    <property type="project" value="UniProtKB-KW"/>
</dbReference>
<dbReference type="PANTHER" id="PTHR43329">
    <property type="entry name" value="EPOXIDE HYDROLASE"/>
    <property type="match status" value="1"/>
</dbReference>
<dbReference type="InterPro" id="IPR000073">
    <property type="entry name" value="AB_hydrolase_1"/>
</dbReference>
<dbReference type="SUPFAM" id="SSF53474">
    <property type="entry name" value="alpha/beta-Hydrolases"/>
    <property type="match status" value="1"/>
</dbReference>
<evidence type="ECO:0000313" key="3">
    <source>
        <dbReference type="EMBL" id="BBY18061.1"/>
    </source>
</evidence>
<dbReference type="Proteomes" id="UP000466607">
    <property type="component" value="Chromosome"/>
</dbReference>
<reference evidence="3 4" key="1">
    <citation type="journal article" date="2019" name="Emerg. Microbes Infect.">
        <title>Comprehensive subspecies identification of 175 nontuberculous mycobacteria species based on 7547 genomic profiles.</title>
        <authorList>
            <person name="Matsumoto Y."/>
            <person name="Kinjo T."/>
            <person name="Motooka D."/>
            <person name="Nabeya D."/>
            <person name="Jung N."/>
            <person name="Uechi K."/>
            <person name="Horii T."/>
            <person name="Iida T."/>
            <person name="Fujita J."/>
            <person name="Nakamura S."/>
        </authorList>
    </citation>
    <scope>NUCLEOTIDE SEQUENCE [LARGE SCALE GENOMIC DNA]</scope>
    <source>
        <strain evidence="3 4">JCM 17423</strain>
    </source>
</reference>
<dbReference type="Gene3D" id="3.40.50.1820">
    <property type="entry name" value="alpha/beta hydrolase"/>
    <property type="match status" value="1"/>
</dbReference>
<dbReference type="AlphaFoldDB" id="A0AAD1MW85"/>
<dbReference type="EMBL" id="AP022586">
    <property type="protein sequence ID" value="BBY18061.1"/>
    <property type="molecule type" value="Genomic_DNA"/>
</dbReference>
<proteinExistence type="predicted"/>
<keyword evidence="4" id="KW-1185">Reference proteome</keyword>
<dbReference type="PRINTS" id="PR00412">
    <property type="entry name" value="EPOXHYDRLASE"/>
</dbReference>
<accession>A0AAD1MW85</accession>
<feature type="domain" description="AB hydrolase-1" evidence="2">
    <location>
        <begin position="26"/>
        <end position="267"/>
    </location>
</feature>
<organism evidence="3 4">
    <name type="scientific">Mycolicibacterium litorale</name>
    <dbReference type="NCBI Taxonomy" id="758802"/>
    <lineage>
        <taxon>Bacteria</taxon>
        <taxon>Bacillati</taxon>
        <taxon>Actinomycetota</taxon>
        <taxon>Actinomycetes</taxon>
        <taxon>Mycobacteriales</taxon>
        <taxon>Mycobacteriaceae</taxon>
        <taxon>Mycolicibacterium</taxon>
    </lineage>
</organism>
<name>A0AAD1MW85_9MYCO</name>
<evidence type="ECO:0000313" key="4">
    <source>
        <dbReference type="Proteomes" id="UP000466607"/>
    </source>
</evidence>
<evidence type="ECO:0000256" key="1">
    <source>
        <dbReference type="ARBA" id="ARBA00022801"/>
    </source>
</evidence>
<keyword evidence="1 3" id="KW-0378">Hydrolase</keyword>
<dbReference type="InterPro" id="IPR029058">
    <property type="entry name" value="AB_hydrolase_fold"/>
</dbReference>
<dbReference type="Pfam" id="PF00561">
    <property type="entry name" value="Abhydrolase_1"/>
    <property type="match status" value="1"/>
</dbReference>